<keyword evidence="13" id="KW-1185">Reference proteome</keyword>
<dbReference type="InterPro" id="IPR000731">
    <property type="entry name" value="SSD"/>
</dbReference>
<dbReference type="NCBIfam" id="TIGR00915">
    <property type="entry name" value="2A0602"/>
    <property type="match status" value="1"/>
</dbReference>
<evidence type="ECO:0000256" key="5">
    <source>
        <dbReference type="ARBA" id="ARBA00022519"/>
    </source>
</evidence>
<dbReference type="Pfam" id="PF00873">
    <property type="entry name" value="ACR_tran"/>
    <property type="match status" value="1"/>
</dbReference>
<dbReference type="PROSITE" id="PS50156">
    <property type="entry name" value="SSD"/>
    <property type="match status" value="1"/>
</dbReference>
<reference evidence="12" key="1">
    <citation type="submission" date="2021-12" db="EMBL/GenBank/DDBJ databases">
        <title>Discovery of the Pendulisporaceae a myxobacterial family with distinct sporulation behavior and unique specialized metabolism.</title>
        <authorList>
            <person name="Garcia R."/>
            <person name="Popoff A."/>
            <person name="Bader C.D."/>
            <person name="Loehr J."/>
            <person name="Walesch S."/>
            <person name="Walt C."/>
            <person name="Boldt J."/>
            <person name="Bunk B."/>
            <person name="Haeckl F.J.F.P.J."/>
            <person name="Gunesch A.P."/>
            <person name="Birkelbach J."/>
            <person name="Nuebel U."/>
            <person name="Pietschmann T."/>
            <person name="Bach T."/>
            <person name="Mueller R."/>
        </authorList>
    </citation>
    <scope>NUCLEOTIDE SEQUENCE</scope>
    <source>
        <strain evidence="12">MSr11367</strain>
    </source>
</reference>
<dbReference type="Gene3D" id="3.30.70.1440">
    <property type="entry name" value="Multidrug efflux transporter AcrB pore domain"/>
    <property type="match status" value="1"/>
</dbReference>
<dbReference type="Gene3D" id="1.20.1640.10">
    <property type="entry name" value="Multidrug efflux transporter AcrB transmembrane domain"/>
    <property type="match status" value="2"/>
</dbReference>
<feature type="transmembrane region" description="Helical" evidence="10">
    <location>
        <begin position="368"/>
        <end position="389"/>
    </location>
</feature>
<evidence type="ECO:0000259" key="11">
    <source>
        <dbReference type="PROSITE" id="PS50156"/>
    </source>
</evidence>
<comment type="subcellular location">
    <subcellularLocation>
        <location evidence="1">Cell inner membrane</location>
        <topology evidence="1">Multi-pass membrane protein</topology>
    </subcellularLocation>
</comment>
<gene>
    <name evidence="12" type="ORF">LVJ94_10385</name>
</gene>
<proteinExistence type="inferred from homology"/>
<keyword evidence="7 10" id="KW-1133">Transmembrane helix</keyword>
<feature type="transmembrane region" description="Helical" evidence="10">
    <location>
        <begin position="999"/>
        <end position="1021"/>
    </location>
</feature>
<dbReference type="Gene3D" id="3.30.70.1320">
    <property type="entry name" value="Multidrug efflux transporter AcrB pore domain like"/>
    <property type="match status" value="1"/>
</dbReference>
<dbReference type="Proteomes" id="UP001374803">
    <property type="component" value="Chromosome"/>
</dbReference>
<dbReference type="Gene3D" id="3.30.70.1430">
    <property type="entry name" value="Multidrug efflux transporter AcrB pore domain"/>
    <property type="match status" value="2"/>
</dbReference>
<keyword evidence="5" id="KW-0997">Cell inner membrane</keyword>
<evidence type="ECO:0000256" key="7">
    <source>
        <dbReference type="ARBA" id="ARBA00022989"/>
    </source>
</evidence>
<dbReference type="PANTHER" id="PTHR32063:SF11">
    <property type="entry name" value="CATION OR DRUG EFFLUX SYSTEM PROTEIN"/>
    <property type="match status" value="1"/>
</dbReference>
<feature type="transmembrane region" description="Helical" evidence="10">
    <location>
        <begin position="439"/>
        <end position="460"/>
    </location>
</feature>
<keyword evidence="4" id="KW-1003">Cell membrane</keyword>
<dbReference type="SUPFAM" id="SSF82714">
    <property type="entry name" value="Multidrug efflux transporter AcrB TolC docking domain, DN and DC subdomains"/>
    <property type="match status" value="2"/>
</dbReference>
<dbReference type="InterPro" id="IPR027463">
    <property type="entry name" value="AcrB_DN_DC_subdom"/>
</dbReference>
<feature type="transmembrane region" description="Helical" evidence="10">
    <location>
        <begin position="922"/>
        <end position="942"/>
    </location>
</feature>
<dbReference type="RefSeq" id="WP_394837302.1">
    <property type="nucleotide sequence ID" value="NZ_CP089929.1"/>
</dbReference>
<organism evidence="12 13">
    <name type="scientific">Pendulispora rubella</name>
    <dbReference type="NCBI Taxonomy" id="2741070"/>
    <lineage>
        <taxon>Bacteria</taxon>
        <taxon>Pseudomonadati</taxon>
        <taxon>Myxococcota</taxon>
        <taxon>Myxococcia</taxon>
        <taxon>Myxococcales</taxon>
        <taxon>Sorangiineae</taxon>
        <taxon>Pendulisporaceae</taxon>
        <taxon>Pendulispora</taxon>
    </lineage>
</organism>
<dbReference type="EMBL" id="CP089983">
    <property type="protein sequence ID" value="WXB07637.1"/>
    <property type="molecule type" value="Genomic_DNA"/>
</dbReference>
<feature type="domain" description="SSD" evidence="11">
    <location>
        <begin position="372"/>
        <end position="497"/>
    </location>
</feature>
<feature type="transmembrane region" description="Helical" evidence="10">
    <location>
        <begin position="890"/>
        <end position="910"/>
    </location>
</feature>
<evidence type="ECO:0000313" key="13">
    <source>
        <dbReference type="Proteomes" id="UP001374803"/>
    </source>
</evidence>
<comment type="similarity">
    <text evidence="2">Belongs to the resistance-nodulation-cell division (RND) (TC 2.A.6) family.</text>
</comment>
<dbReference type="InterPro" id="IPR001036">
    <property type="entry name" value="Acrflvin-R"/>
</dbReference>
<dbReference type="PRINTS" id="PR00702">
    <property type="entry name" value="ACRIFLAVINRP"/>
</dbReference>
<accession>A0ABZ2LA34</accession>
<dbReference type="InterPro" id="IPR004764">
    <property type="entry name" value="MdtF-like"/>
</dbReference>
<sequence>MFVEFFIRRPVFASVCSLLIVLAGAISIPSLPIAQYPELAPPQVVVTATYTGASAEVLESAVTTPLEQQINGVEGMKYMQSTSTNDGVSTITVTFDVDRDPDLAAVDVQNRVSQATGRLPNEVKVTGVSVKKNSAAFVLGIAFYSENDVYDNVFVSNYVDQYVKDEVKRVKGVGDVPMFGERKYSMRLWLDPARLATRQLTAGDVVRALQDQNVQVAAGQLGQQPAVSGQQFQVSVRAVGRLKDASEFDDLVVKSTSDGTLVRLRDVGHSELGAEDYSLSAIYRNVPSIGMGVLQLPGANALDVAHNVKAELERLSKSFPPGLKYKVAFDSTPFVEDSIKDVVETLAVAIVLVIATIFLFLATWRSTFIPAITIPVSLVGTFAFVKAFGFTINTLTLFGITLATGLVVDDAIVVIENIERFMREKHMSPREAAGAAMKEVFGAVVATSLVLIAVFVPMAFFPGTTGRIYRQFSVTIAISVAISAFNAITLTPALCALLLRPHGKVNAFFERFERMLEVVKDRYGRVLRTSLRWRGPVTVAFVISLGVTYWMSRVVPTGFVPEEDQGYFIVAAQTPEGSSLEYTSKVFNKATDVLIQQPEVLGAFAAVGYGFAGNGANKGVMWVMMKPFAERRGEQHSVASVIARTRGALFGIPEGFVVAFPPPPIQGIGNLGGFQFEVLDRGGSSLQQLAGGTWGLIGAGSKEPQLKGLFSTYSANDPQLVVEVDRGKARAMNVRLDEVFSTLQVFMGSQYVNDFDFSNRSYRVYVQADARFRAQREHLSEFYVRSESGQMIPLGTLINVRETVAPQVISHYNLFRSAEINGTSGDGFSSGQAIEHMEKLAADLPNTMTFTWSGLSLEELEGGKQTTLLFGLGLLVVFLVLAAQYESFALPLIVLLGVPVAVLGALGAQWARGLQNDVFCQVGLVMLIGLSSKNAILIVEFAQQLRERGETILDAAVVAAQTRLRPILMTSLAFILGGLPLVFASGAGRAARHSLGTAVLGGMIVSTLLNLLLIPVLYVLIESVRERRKAPKTASIPPSEGGPEPLASPAE</sequence>
<evidence type="ECO:0000256" key="1">
    <source>
        <dbReference type="ARBA" id="ARBA00004429"/>
    </source>
</evidence>
<evidence type="ECO:0000256" key="8">
    <source>
        <dbReference type="ARBA" id="ARBA00023136"/>
    </source>
</evidence>
<feature type="transmembrane region" description="Helical" evidence="10">
    <location>
        <begin position="342"/>
        <end position="361"/>
    </location>
</feature>
<dbReference type="NCBIfam" id="NF000282">
    <property type="entry name" value="RND_permease_1"/>
    <property type="match status" value="1"/>
</dbReference>
<dbReference type="SUPFAM" id="SSF82693">
    <property type="entry name" value="Multidrug efflux transporter AcrB pore domain, PN1, PN2, PC1 and PC2 subdomains"/>
    <property type="match status" value="4"/>
</dbReference>
<dbReference type="PANTHER" id="PTHR32063">
    <property type="match status" value="1"/>
</dbReference>
<feature type="region of interest" description="Disordered" evidence="9">
    <location>
        <begin position="1029"/>
        <end position="1051"/>
    </location>
</feature>
<evidence type="ECO:0000256" key="3">
    <source>
        <dbReference type="ARBA" id="ARBA00022448"/>
    </source>
</evidence>
<keyword evidence="6 10" id="KW-0812">Transmembrane</keyword>
<feature type="transmembrane region" description="Helical" evidence="10">
    <location>
        <begin position="866"/>
        <end position="883"/>
    </location>
</feature>
<feature type="transmembrane region" description="Helical" evidence="10">
    <location>
        <begin position="531"/>
        <end position="551"/>
    </location>
</feature>
<dbReference type="Gene3D" id="3.30.2090.10">
    <property type="entry name" value="Multidrug efflux transporter AcrB TolC docking domain, DN and DC subdomains"/>
    <property type="match status" value="2"/>
</dbReference>
<evidence type="ECO:0000256" key="4">
    <source>
        <dbReference type="ARBA" id="ARBA00022475"/>
    </source>
</evidence>
<evidence type="ECO:0000256" key="10">
    <source>
        <dbReference type="SAM" id="Phobius"/>
    </source>
</evidence>
<evidence type="ECO:0000313" key="12">
    <source>
        <dbReference type="EMBL" id="WXB07637.1"/>
    </source>
</evidence>
<keyword evidence="3" id="KW-0813">Transport</keyword>
<feature type="transmembrane region" description="Helical" evidence="10">
    <location>
        <begin position="472"/>
        <end position="499"/>
    </location>
</feature>
<feature type="transmembrane region" description="Helical" evidence="10">
    <location>
        <begin position="395"/>
        <end position="418"/>
    </location>
</feature>
<evidence type="ECO:0000256" key="9">
    <source>
        <dbReference type="SAM" id="MobiDB-lite"/>
    </source>
</evidence>
<keyword evidence="8 10" id="KW-0472">Membrane</keyword>
<protein>
    <submittedName>
        <fullName evidence="12">Multidrug efflux RND transporter permease subunit</fullName>
    </submittedName>
</protein>
<evidence type="ECO:0000256" key="6">
    <source>
        <dbReference type="ARBA" id="ARBA00022692"/>
    </source>
</evidence>
<evidence type="ECO:0000256" key="2">
    <source>
        <dbReference type="ARBA" id="ARBA00010942"/>
    </source>
</evidence>
<feature type="transmembrane region" description="Helical" evidence="10">
    <location>
        <begin position="967"/>
        <end position="987"/>
    </location>
</feature>
<name>A0ABZ2LA34_9BACT</name>
<dbReference type="SUPFAM" id="SSF82866">
    <property type="entry name" value="Multidrug efflux transporter AcrB transmembrane domain"/>
    <property type="match status" value="2"/>
</dbReference>